<dbReference type="Gene3D" id="3.30.565.10">
    <property type="entry name" value="Histidine kinase-like ATPase, C-terminal domain"/>
    <property type="match status" value="1"/>
</dbReference>
<dbReference type="PANTHER" id="PTHR45528:SF1">
    <property type="entry name" value="SENSOR HISTIDINE KINASE CPXA"/>
    <property type="match status" value="1"/>
</dbReference>
<dbReference type="AlphaFoldDB" id="A0A937FJE9"/>
<dbReference type="PROSITE" id="PS50109">
    <property type="entry name" value="HIS_KIN"/>
    <property type="match status" value="1"/>
</dbReference>
<evidence type="ECO:0000256" key="11">
    <source>
        <dbReference type="ARBA" id="ARBA00022989"/>
    </source>
</evidence>
<dbReference type="SUPFAM" id="SSF47384">
    <property type="entry name" value="Homodimeric domain of signal transducing histidine kinase"/>
    <property type="match status" value="1"/>
</dbReference>
<dbReference type="CDD" id="cd06225">
    <property type="entry name" value="HAMP"/>
    <property type="match status" value="1"/>
</dbReference>
<dbReference type="Pfam" id="PF00512">
    <property type="entry name" value="HisKA"/>
    <property type="match status" value="1"/>
</dbReference>
<feature type="domain" description="Histidine kinase" evidence="16">
    <location>
        <begin position="174"/>
        <end position="394"/>
    </location>
</feature>
<evidence type="ECO:0000256" key="6">
    <source>
        <dbReference type="ARBA" id="ARBA00022679"/>
    </source>
</evidence>
<keyword evidence="7 15" id="KW-0812">Transmembrane</keyword>
<dbReference type="PRINTS" id="PR00344">
    <property type="entry name" value="BCTRLSENSOR"/>
</dbReference>
<evidence type="ECO:0000256" key="8">
    <source>
        <dbReference type="ARBA" id="ARBA00022741"/>
    </source>
</evidence>
<evidence type="ECO:0000256" key="7">
    <source>
        <dbReference type="ARBA" id="ARBA00022692"/>
    </source>
</evidence>
<dbReference type="SMART" id="SM00388">
    <property type="entry name" value="HisKA"/>
    <property type="match status" value="1"/>
</dbReference>
<dbReference type="InterPro" id="IPR003594">
    <property type="entry name" value="HATPase_dom"/>
</dbReference>
<dbReference type="InterPro" id="IPR005467">
    <property type="entry name" value="His_kinase_dom"/>
</dbReference>
<evidence type="ECO:0000256" key="12">
    <source>
        <dbReference type="ARBA" id="ARBA00023012"/>
    </source>
</evidence>
<feature type="transmembrane region" description="Helical" evidence="15">
    <location>
        <begin position="81"/>
        <end position="105"/>
    </location>
</feature>
<dbReference type="SUPFAM" id="SSF55874">
    <property type="entry name" value="ATPase domain of HSP90 chaperone/DNA topoisomerase II/histidine kinase"/>
    <property type="match status" value="1"/>
</dbReference>
<name>A0A937FJE9_9CLOT</name>
<keyword evidence="9 18" id="KW-0418">Kinase</keyword>
<dbReference type="SMART" id="SM00304">
    <property type="entry name" value="HAMP"/>
    <property type="match status" value="1"/>
</dbReference>
<evidence type="ECO:0000256" key="2">
    <source>
        <dbReference type="ARBA" id="ARBA00004651"/>
    </source>
</evidence>
<evidence type="ECO:0000313" key="18">
    <source>
        <dbReference type="EMBL" id="MBL4933557.1"/>
    </source>
</evidence>
<keyword evidence="12" id="KW-0902">Two-component regulatory system</keyword>
<reference evidence="18" key="1">
    <citation type="submission" date="2021-01" db="EMBL/GenBank/DDBJ databases">
        <title>Genome public.</title>
        <authorList>
            <person name="Liu C."/>
            <person name="Sun Q."/>
        </authorList>
    </citation>
    <scope>NUCLEOTIDE SEQUENCE</scope>
    <source>
        <strain evidence="18">YIM B02565</strain>
    </source>
</reference>
<dbReference type="PANTHER" id="PTHR45528">
    <property type="entry name" value="SENSOR HISTIDINE KINASE CPXA"/>
    <property type="match status" value="1"/>
</dbReference>
<dbReference type="CDD" id="cd00082">
    <property type="entry name" value="HisKA"/>
    <property type="match status" value="1"/>
</dbReference>
<keyword evidence="5" id="KW-0597">Phosphoprotein</keyword>
<gene>
    <name evidence="18" type="ORF">JK634_17325</name>
</gene>
<evidence type="ECO:0000256" key="1">
    <source>
        <dbReference type="ARBA" id="ARBA00000085"/>
    </source>
</evidence>
<feature type="transmembrane region" description="Helical" evidence="15">
    <location>
        <begin position="58"/>
        <end position="75"/>
    </location>
</feature>
<dbReference type="InterPro" id="IPR036890">
    <property type="entry name" value="HATPase_C_sf"/>
</dbReference>
<dbReference type="InterPro" id="IPR036097">
    <property type="entry name" value="HisK_dim/P_sf"/>
</dbReference>
<evidence type="ECO:0000259" key="17">
    <source>
        <dbReference type="PROSITE" id="PS50885"/>
    </source>
</evidence>
<evidence type="ECO:0000259" key="16">
    <source>
        <dbReference type="PROSITE" id="PS50109"/>
    </source>
</evidence>
<dbReference type="Pfam" id="PF02518">
    <property type="entry name" value="HATPase_c"/>
    <property type="match status" value="1"/>
</dbReference>
<dbReference type="InterPro" id="IPR004358">
    <property type="entry name" value="Sig_transdc_His_kin-like_C"/>
</dbReference>
<sequence>MSNRNEYNDNFNRWNKHMREVRRRHIEKHRLEREFQRRIHELYRGRNDFQWYHRHIKLTRPLIIIFNLFICYILFRNLGMKSIGITVATIIGIGGIMQLLFLVSLEKRILKPISRLKLGVEEIAKGNYEVYVDSDASNEINVLIDSFNEMAKKLQDGERLKQEYEENRKLLIANISHDLKTPITSIQGYIETMTDRNDLPKETIEKYHQIIYSNAGYMNKLIDDLFLFSKLDMQKLELQLENINVNAFMEDLMGEFNFELEERNIDFTYRDEIQDKYYVNIDRKRIHQVFKNIIGNSVKYGSENNLKINVKLYSNKEFVFIDIEDNGEGIPEDKLPYIFDRFYRVDYARTKDLMSTGLGLAIAKELVEAHGGEITAASEKGVGTCFTIKLPIKTN</sequence>
<comment type="subcellular location">
    <subcellularLocation>
        <location evidence="2">Cell membrane</location>
        <topology evidence="2">Multi-pass membrane protein</topology>
    </subcellularLocation>
</comment>
<keyword evidence="4" id="KW-1003">Cell membrane</keyword>
<accession>A0A937FJE9</accession>
<keyword evidence="19" id="KW-1185">Reference proteome</keyword>
<dbReference type="FunFam" id="3.30.565.10:FF:000006">
    <property type="entry name" value="Sensor histidine kinase WalK"/>
    <property type="match status" value="1"/>
</dbReference>
<dbReference type="GO" id="GO:0000155">
    <property type="term" value="F:phosphorelay sensor kinase activity"/>
    <property type="evidence" value="ECO:0007669"/>
    <property type="project" value="InterPro"/>
</dbReference>
<evidence type="ECO:0000256" key="5">
    <source>
        <dbReference type="ARBA" id="ARBA00022553"/>
    </source>
</evidence>
<keyword evidence="10" id="KW-0067">ATP-binding</keyword>
<protein>
    <recommendedName>
        <fullName evidence="3">histidine kinase</fullName>
        <ecNumber evidence="3">2.7.13.3</ecNumber>
    </recommendedName>
</protein>
<dbReference type="RefSeq" id="WP_202768997.1">
    <property type="nucleotide sequence ID" value="NZ_JAESWA010000025.1"/>
</dbReference>
<dbReference type="PROSITE" id="PS50885">
    <property type="entry name" value="HAMP"/>
    <property type="match status" value="1"/>
</dbReference>
<dbReference type="EC" id="2.7.13.3" evidence="3"/>
<dbReference type="EMBL" id="JAESWA010000025">
    <property type="protein sequence ID" value="MBL4933557.1"/>
    <property type="molecule type" value="Genomic_DNA"/>
</dbReference>
<keyword evidence="8" id="KW-0547">Nucleotide-binding</keyword>
<dbReference type="FunFam" id="1.10.287.130:FF:000001">
    <property type="entry name" value="Two-component sensor histidine kinase"/>
    <property type="match status" value="1"/>
</dbReference>
<dbReference type="Gene3D" id="6.10.340.10">
    <property type="match status" value="1"/>
</dbReference>
<feature type="coiled-coil region" evidence="14">
    <location>
        <begin position="147"/>
        <end position="174"/>
    </location>
</feature>
<evidence type="ECO:0000256" key="10">
    <source>
        <dbReference type="ARBA" id="ARBA00022840"/>
    </source>
</evidence>
<dbReference type="InterPro" id="IPR003661">
    <property type="entry name" value="HisK_dim/P_dom"/>
</dbReference>
<evidence type="ECO:0000256" key="13">
    <source>
        <dbReference type="ARBA" id="ARBA00023136"/>
    </source>
</evidence>
<dbReference type="Pfam" id="PF00672">
    <property type="entry name" value="HAMP"/>
    <property type="match status" value="1"/>
</dbReference>
<dbReference type="GO" id="GO:0005524">
    <property type="term" value="F:ATP binding"/>
    <property type="evidence" value="ECO:0007669"/>
    <property type="project" value="UniProtKB-KW"/>
</dbReference>
<feature type="domain" description="HAMP" evidence="17">
    <location>
        <begin position="107"/>
        <end position="159"/>
    </location>
</feature>
<keyword evidence="11 15" id="KW-1133">Transmembrane helix</keyword>
<evidence type="ECO:0000256" key="14">
    <source>
        <dbReference type="SAM" id="Coils"/>
    </source>
</evidence>
<evidence type="ECO:0000256" key="4">
    <source>
        <dbReference type="ARBA" id="ARBA00022475"/>
    </source>
</evidence>
<evidence type="ECO:0000313" key="19">
    <source>
        <dbReference type="Proteomes" id="UP000623681"/>
    </source>
</evidence>
<evidence type="ECO:0000256" key="3">
    <source>
        <dbReference type="ARBA" id="ARBA00012438"/>
    </source>
</evidence>
<dbReference type="SUPFAM" id="SSF158472">
    <property type="entry name" value="HAMP domain-like"/>
    <property type="match status" value="1"/>
</dbReference>
<keyword evidence="13 15" id="KW-0472">Membrane</keyword>
<comment type="catalytic activity">
    <reaction evidence="1">
        <text>ATP + protein L-histidine = ADP + protein N-phospho-L-histidine.</text>
        <dbReference type="EC" id="2.7.13.3"/>
    </reaction>
</comment>
<dbReference type="CDD" id="cd00075">
    <property type="entry name" value="HATPase"/>
    <property type="match status" value="1"/>
</dbReference>
<keyword evidence="14" id="KW-0175">Coiled coil</keyword>
<dbReference type="Gene3D" id="1.10.287.130">
    <property type="match status" value="1"/>
</dbReference>
<evidence type="ECO:0000256" key="15">
    <source>
        <dbReference type="SAM" id="Phobius"/>
    </source>
</evidence>
<dbReference type="SMART" id="SM00387">
    <property type="entry name" value="HATPase_c"/>
    <property type="match status" value="1"/>
</dbReference>
<dbReference type="InterPro" id="IPR003660">
    <property type="entry name" value="HAMP_dom"/>
</dbReference>
<organism evidence="18 19">
    <name type="scientific">Clostridium paridis</name>
    <dbReference type="NCBI Taxonomy" id="2803863"/>
    <lineage>
        <taxon>Bacteria</taxon>
        <taxon>Bacillati</taxon>
        <taxon>Bacillota</taxon>
        <taxon>Clostridia</taxon>
        <taxon>Eubacteriales</taxon>
        <taxon>Clostridiaceae</taxon>
        <taxon>Clostridium</taxon>
    </lineage>
</organism>
<dbReference type="InterPro" id="IPR050398">
    <property type="entry name" value="HssS/ArlS-like"/>
</dbReference>
<dbReference type="GO" id="GO:0005886">
    <property type="term" value="C:plasma membrane"/>
    <property type="evidence" value="ECO:0007669"/>
    <property type="project" value="UniProtKB-SubCell"/>
</dbReference>
<evidence type="ECO:0000256" key="9">
    <source>
        <dbReference type="ARBA" id="ARBA00022777"/>
    </source>
</evidence>
<keyword evidence="6" id="KW-0808">Transferase</keyword>
<comment type="caution">
    <text evidence="18">The sequence shown here is derived from an EMBL/GenBank/DDBJ whole genome shotgun (WGS) entry which is preliminary data.</text>
</comment>
<proteinExistence type="predicted"/>
<dbReference type="Proteomes" id="UP000623681">
    <property type="component" value="Unassembled WGS sequence"/>
</dbReference>